<feature type="non-terminal residue" evidence="3">
    <location>
        <position position="195"/>
    </location>
</feature>
<dbReference type="AlphaFoldDB" id="A0AAV5SD63"/>
<feature type="region of interest" description="Disordered" evidence="2">
    <location>
        <begin position="20"/>
        <end position="43"/>
    </location>
</feature>
<name>A0AAV5SD63_9BILA</name>
<evidence type="ECO:0000256" key="1">
    <source>
        <dbReference type="SAM" id="Coils"/>
    </source>
</evidence>
<sequence>MDATKGKDTRLSKRDVIVIDGGESTSDQPVVKSAKRDEEPEAASKIAELQQEVDKLKGSFKRACRAAREAELRTEFLENLLDSKRGVKDGAEKEKVEELEKKLTDALNKLEGAMRREEKAYCNNRELARENEALKTTVADMMRGEKDRVNKLMVIEREKANENRRIYQARIDQLMRRIDNDKELHETGHPTNIFH</sequence>
<evidence type="ECO:0000256" key="2">
    <source>
        <dbReference type="SAM" id="MobiDB-lite"/>
    </source>
</evidence>
<gene>
    <name evidence="3" type="ORF">PENTCL1PPCAC_788</name>
</gene>
<evidence type="ECO:0000313" key="3">
    <source>
        <dbReference type="EMBL" id="GMS78613.1"/>
    </source>
</evidence>
<proteinExistence type="predicted"/>
<keyword evidence="4" id="KW-1185">Reference proteome</keyword>
<organism evidence="3 4">
    <name type="scientific">Pristionchus entomophagus</name>
    <dbReference type="NCBI Taxonomy" id="358040"/>
    <lineage>
        <taxon>Eukaryota</taxon>
        <taxon>Metazoa</taxon>
        <taxon>Ecdysozoa</taxon>
        <taxon>Nematoda</taxon>
        <taxon>Chromadorea</taxon>
        <taxon>Rhabditida</taxon>
        <taxon>Rhabditina</taxon>
        <taxon>Diplogasteromorpha</taxon>
        <taxon>Diplogasteroidea</taxon>
        <taxon>Neodiplogasteridae</taxon>
        <taxon>Pristionchus</taxon>
    </lineage>
</organism>
<comment type="caution">
    <text evidence="3">The sequence shown here is derived from an EMBL/GenBank/DDBJ whole genome shotgun (WGS) entry which is preliminary data.</text>
</comment>
<accession>A0AAV5SD63</accession>
<feature type="coiled-coil region" evidence="1">
    <location>
        <begin position="93"/>
        <end position="120"/>
    </location>
</feature>
<reference evidence="3" key="1">
    <citation type="submission" date="2023-10" db="EMBL/GenBank/DDBJ databases">
        <title>Genome assembly of Pristionchus species.</title>
        <authorList>
            <person name="Yoshida K."/>
            <person name="Sommer R.J."/>
        </authorList>
    </citation>
    <scope>NUCLEOTIDE SEQUENCE</scope>
    <source>
        <strain evidence="3">RS0144</strain>
    </source>
</reference>
<feature type="coiled-coil region" evidence="1">
    <location>
        <begin position="157"/>
        <end position="184"/>
    </location>
</feature>
<evidence type="ECO:0000313" key="4">
    <source>
        <dbReference type="Proteomes" id="UP001432027"/>
    </source>
</evidence>
<protein>
    <submittedName>
        <fullName evidence="3">Uncharacterized protein</fullName>
    </submittedName>
</protein>
<dbReference type="Proteomes" id="UP001432027">
    <property type="component" value="Unassembled WGS sequence"/>
</dbReference>
<dbReference type="EMBL" id="BTSX01000001">
    <property type="protein sequence ID" value="GMS78613.1"/>
    <property type="molecule type" value="Genomic_DNA"/>
</dbReference>
<keyword evidence="1" id="KW-0175">Coiled coil</keyword>